<dbReference type="Proteomes" id="UP000063434">
    <property type="component" value="Unassembled WGS sequence"/>
</dbReference>
<reference evidence="1 2" key="1">
    <citation type="submission" date="2015-05" db="EMBL/GenBank/DDBJ databases">
        <title>A genomic and transcriptomic approach to investigate the blue pigment phenotype in Pseudomonas fluorescens.</title>
        <authorList>
            <person name="Andreani N.A."/>
            <person name="Cardazzo B."/>
        </authorList>
    </citation>
    <scope>NUCLEOTIDE SEQUENCE [LARGE SCALE GENOMIC DNA]</scope>
    <source>
        <strain evidence="1 2">Ps_40</strain>
    </source>
</reference>
<comment type="caution">
    <text evidence="1">The sequence shown here is derived from an EMBL/GenBank/DDBJ whole genome shotgun (WGS) entry which is preliminary data.</text>
</comment>
<sequence>MLGFIGRRHTVETGLDDNKCFRSACLLLM</sequence>
<organism evidence="1 2">
    <name type="scientific">Pseudomonas fluorescens</name>
    <dbReference type="NCBI Taxonomy" id="294"/>
    <lineage>
        <taxon>Bacteria</taxon>
        <taxon>Pseudomonadati</taxon>
        <taxon>Pseudomonadota</taxon>
        <taxon>Gammaproteobacteria</taxon>
        <taxon>Pseudomonadales</taxon>
        <taxon>Pseudomonadaceae</taxon>
        <taxon>Pseudomonas</taxon>
    </lineage>
</organism>
<dbReference type="PATRIC" id="fig|294.195.peg.1666"/>
<name>A0A109L1E0_PSEFL</name>
<protein>
    <submittedName>
        <fullName evidence="1">Uncharacterized protein</fullName>
    </submittedName>
</protein>
<dbReference type="AlphaFoldDB" id="A0A109L1E0"/>
<dbReference type="EMBL" id="LCYC01000012">
    <property type="protein sequence ID" value="KWV79208.1"/>
    <property type="molecule type" value="Genomic_DNA"/>
</dbReference>
<gene>
    <name evidence="1" type="ORF">PFL603g_01581</name>
</gene>
<proteinExistence type="predicted"/>
<accession>A0A109L1E0</accession>
<evidence type="ECO:0000313" key="1">
    <source>
        <dbReference type="EMBL" id="KWV79208.1"/>
    </source>
</evidence>
<evidence type="ECO:0000313" key="2">
    <source>
        <dbReference type="Proteomes" id="UP000063434"/>
    </source>
</evidence>